<dbReference type="Gene3D" id="3.40.850.10">
    <property type="entry name" value="Kinesin motor domain"/>
    <property type="match status" value="1"/>
</dbReference>
<dbReference type="GO" id="GO:0008017">
    <property type="term" value="F:microtubule binding"/>
    <property type="evidence" value="ECO:0007669"/>
    <property type="project" value="InterPro"/>
</dbReference>
<keyword evidence="2" id="KW-0963">Cytoplasm</keyword>
<keyword evidence="4 9" id="KW-0547">Nucleotide-binding</keyword>
<evidence type="ECO:0000256" key="8">
    <source>
        <dbReference type="ARBA" id="ARBA00023212"/>
    </source>
</evidence>
<keyword evidence="15" id="KW-1185">Reference proteome</keyword>
<name>A0AAN8K7R5_PATCE</name>
<dbReference type="Proteomes" id="UP001347796">
    <property type="component" value="Unassembled WGS sequence"/>
</dbReference>
<keyword evidence="7 9" id="KW-0505">Motor protein</keyword>
<dbReference type="PANTHER" id="PTHR47969:SF21">
    <property type="entry name" value="KINESIN-LIKE PROTEIN"/>
    <property type="match status" value="1"/>
</dbReference>
<dbReference type="GO" id="GO:0003777">
    <property type="term" value="F:microtubule motor activity"/>
    <property type="evidence" value="ECO:0007669"/>
    <property type="project" value="InterPro"/>
</dbReference>
<feature type="coiled-coil region" evidence="11">
    <location>
        <begin position="390"/>
        <end position="428"/>
    </location>
</feature>
<dbReference type="SUPFAM" id="SSF52540">
    <property type="entry name" value="P-loop containing nucleoside triphosphate hydrolases"/>
    <property type="match status" value="1"/>
</dbReference>
<protein>
    <recommendedName>
        <fullName evidence="10">Kinesin-like protein</fullName>
    </recommendedName>
</protein>
<evidence type="ECO:0000256" key="11">
    <source>
        <dbReference type="SAM" id="Coils"/>
    </source>
</evidence>
<dbReference type="FunFam" id="3.40.850.10:FF:000029">
    <property type="entry name" value="Kinesin-like protein KIF17"/>
    <property type="match status" value="1"/>
</dbReference>
<dbReference type="PROSITE" id="PS00411">
    <property type="entry name" value="KINESIN_MOTOR_1"/>
    <property type="match status" value="1"/>
</dbReference>
<dbReference type="InterPro" id="IPR027417">
    <property type="entry name" value="P-loop_NTPase"/>
</dbReference>
<dbReference type="InterPro" id="IPR036961">
    <property type="entry name" value="Kinesin_motor_dom_sf"/>
</dbReference>
<dbReference type="GO" id="GO:0005524">
    <property type="term" value="F:ATP binding"/>
    <property type="evidence" value="ECO:0007669"/>
    <property type="project" value="UniProtKB-UniRule"/>
</dbReference>
<keyword evidence="8" id="KW-0206">Cytoskeleton</keyword>
<evidence type="ECO:0000313" key="15">
    <source>
        <dbReference type="Proteomes" id="UP001347796"/>
    </source>
</evidence>
<dbReference type="PROSITE" id="PS50067">
    <property type="entry name" value="KINESIN_MOTOR_2"/>
    <property type="match status" value="1"/>
</dbReference>
<evidence type="ECO:0000313" key="14">
    <source>
        <dbReference type="EMBL" id="KAK6191707.1"/>
    </source>
</evidence>
<dbReference type="SMART" id="SM00129">
    <property type="entry name" value="KISc"/>
    <property type="match status" value="1"/>
</dbReference>
<dbReference type="Pfam" id="PF00225">
    <property type="entry name" value="Kinesin"/>
    <property type="match status" value="1"/>
</dbReference>
<evidence type="ECO:0000256" key="5">
    <source>
        <dbReference type="ARBA" id="ARBA00022840"/>
    </source>
</evidence>
<feature type="coiled-coil region" evidence="11">
    <location>
        <begin position="632"/>
        <end position="659"/>
    </location>
</feature>
<feature type="region of interest" description="Disordered" evidence="12">
    <location>
        <begin position="847"/>
        <end position="877"/>
    </location>
</feature>
<feature type="compositionally biased region" description="Basic and acidic residues" evidence="12">
    <location>
        <begin position="491"/>
        <end position="507"/>
    </location>
</feature>
<evidence type="ECO:0000256" key="2">
    <source>
        <dbReference type="ARBA" id="ARBA00022490"/>
    </source>
</evidence>
<dbReference type="PRINTS" id="PR00380">
    <property type="entry name" value="KINESINHEAVY"/>
</dbReference>
<organism evidence="14 15">
    <name type="scientific">Patella caerulea</name>
    <name type="common">Rayed Mediterranean limpet</name>
    <dbReference type="NCBI Taxonomy" id="87958"/>
    <lineage>
        <taxon>Eukaryota</taxon>
        <taxon>Metazoa</taxon>
        <taxon>Spiralia</taxon>
        <taxon>Lophotrochozoa</taxon>
        <taxon>Mollusca</taxon>
        <taxon>Gastropoda</taxon>
        <taxon>Patellogastropoda</taxon>
        <taxon>Patelloidea</taxon>
        <taxon>Patellidae</taxon>
        <taxon>Patella</taxon>
    </lineage>
</organism>
<dbReference type="EMBL" id="JAZGQO010000002">
    <property type="protein sequence ID" value="KAK6191707.1"/>
    <property type="molecule type" value="Genomic_DNA"/>
</dbReference>
<comment type="subcellular location">
    <subcellularLocation>
        <location evidence="1">Cytoplasm</location>
        <location evidence="1">Cytoskeleton</location>
    </subcellularLocation>
</comment>
<evidence type="ECO:0000256" key="7">
    <source>
        <dbReference type="ARBA" id="ARBA00023175"/>
    </source>
</evidence>
<evidence type="ECO:0000256" key="12">
    <source>
        <dbReference type="SAM" id="MobiDB-lite"/>
    </source>
</evidence>
<feature type="region of interest" description="Disordered" evidence="12">
    <location>
        <begin position="461"/>
        <end position="507"/>
    </location>
</feature>
<feature type="region of interest" description="Disordered" evidence="12">
    <location>
        <begin position="529"/>
        <end position="568"/>
    </location>
</feature>
<dbReference type="InterPro" id="IPR019821">
    <property type="entry name" value="Kinesin_motor_CS"/>
</dbReference>
<feature type="compositionally biased region" description="Polar residues" evidence="12">
    <location>
        <begin position="730"/>
        <end position="743"/>
    </location>
</feature>
<dbReference type="InterPro" id="IPR001752">
    <property type="entry name" value="Kinesin_motor_dom"/>
</dbReference>
<evidence type="ECO:0000256" key="9">
    <source>
        <dbReference type="PROSITE-ProRule" id="PRU00283"/>
    </source>
</evidence>
<feature type="binding site" evidence="9">
    <location>
        <begin position="91"/>
        <end position="98"/>
    </location>
    <ligand>
        <name>ATP</name>
        <dbReference type="ChEBI" id="CHEBI:30616"/>
    </ligand>
</feature>
<feature type="domain" description="Kinesin motor" evidence="13">
    <location>
        <begin position="5"/>
        <end position="335"/>
    </location>
</feature>
<evidence type="ECO:0000256" key="3">
    <source>
        <dbReference type="ARBA" id="ARBA00022701"/>
    </source>
</evidence>
<keyword evidence="6 11" id="KW-0175">Coiled coil</keyword>
<evidence type="ECO:0000256" key="6">
    <source>
        <dbReference type="ARBA" id="ARBA00023054"/>
    </source>
</evidence>
<evidence type="ECO:0000256" key="1">
    <source>
        <dbReference type="ARBA" id="ARBA00004245"/>
    </source>
</evidence>
<evidence type="ECO:0000259" key="13">
    <source>
        <dbReference type="PROSITE" id="PS50067"/>
    </source>
</evidence>
<comment type="similarity">
    <text evidence="9 10">Belongs to the TRAFAC class myosin-kinesin ATPase superfamily. Kinesin family.</text>
</comment>
<feature type="region of interest" description="Disordered" evidence="12">
    <location>
        <begin position="730"/>
        <end position="765"/>
    </location>
</feature>
<accession>A0AAN8K7R5</accession>
<keyword evidence="3 10" id="KW-0493">Microtubule</keyword>
<feature type="compositionally biased region" description="Polar residues" evidence="12">
    <location>
        <begin position="550"/>
        <end position="563"/>
    </location>
</feature>
<gene>
    <name evidence="14" type="ORF">SNE40_003322</name>
</gene>
<proteinExistence type="inferred from homology"/>
<reference evidence="14 15" key="1">
    <citation type="submission" date="2024-01" db="EMBL/GenBank/DDBJ databases">
        <title>The genome of the rayed Mediterranean limpet Patella caerulea (Linnaeus, 1758).</title>
        <authorList>
            <person name="Anh-Thu Weber A."/>
            <person name="Halstead-Nussloch G."/>
        </authorList>
    </citation>
    <scope>NUCLEOTIDE SEQUENCE [LARGE SCALE GENOMIC DNA]</scope>
    <source>
        <strain evidence="14">AATW-2023a</strain>
        <tissue evidence="14">Whole specimen</tissue>
    </source>
</reference>
<dbReference type="AlphaFoldDB" id="A0AAN8K7R5"/>
<keyword evidence="5 9" id="KW-0067">ATP-binding</keyword>
<evidence type="ECO:0000256" key="4">
    <source>
        <dbReference type="ARBA" id="ARBA00022741"/>
    </source>
</evidence>
<dbReference type="InterPro" id="IPR027640">
    <property type="entry name" value="Kinesin-like_fam"/>
</dbReference>
<comment type="caution">
    <text evidence="14">The sequence shown here is derived from an EMBL/GenBank/DDBJ whole genome shotgun (WGS) entry which is preliminary data.</text>
</comment>
<dbReference type="GO" id="GO:0005874">
    <property type="term" value="C:microtubule"/>
    <property type="evidence" value="ECO:0007669"/>
    <property type="project" value="UniProtKB-KW"/>
</dbReference>
<dbReference type="PANTHER" id="PTHR47969">
    <property type="entry name" value="CHROMOSOME-ASSOCIATED KINESIN KIF4A-RELATED"/>
    <property type="match status" value="1"/>
</dbReference>
<evidence type="ECO:0000256" key="10">
    <source>
        <dbReference type="RuleBase" id="RU000394"/>
    </source>
</evidence>
<dbReference type="GO" id="GO:0007018">
    <property type="term" value="P:microtubule-based movement"/>
    <property type="evidence" value="ECO:0007669"/>
    <property type="project" value="InterPro"/>
</dbReference>
<sequence length="877" mass="99096">MTAECVKVIVRCRPMNEREKNLNCKDVLVMDSSRGLCTIKNPGDPKAPPKHFTFDGSYFTDSTTEQIYNDIAYPLVEGVTEGYNGTIFAYGQTGCGKSFSMQGITDPPTQRGIIPRAFDHVFETVSVTDGTKFLIHAAYLEIYNEEIRDLLGKDSKAKLDLHEHPEKGVYVNGLSMHPVHNVSECQKVMDKGWRNRATGATLMNADSSRSHSIFTIYLEMANVDESGEEHIRAGKLNLVDLAGSERQAKTGATGDRLKEATKINLSLSALGNVISALVDGKSKHIPYRDSKLTRLLQDSLGGNTKTMMVACLSPADNNYDETLSTLRYANRAKNIKNKPKINEDPKDALLRQYQEEIEKLKAMLMGKLPLSPEGLTGIDVNDVKQGQTVIEHSGITREELEEEKERLRQEYETEMSEMKQMYEAEKTDKGRLEDDMQKLRHFYDNKLQDVNGQLDHLPSTAEVLGETDDNDTSLTPRTRESKKNKVNKSRSPRDEERENYQQDEPHLIDKTEQSMALDVELFAHQAVNPASIAMPPRESEMGTGKPIKSKSLTPTPSNTQSATAKDEAKKRLQELENQMVGGENVNNQEVKERRKVRKKFAEQKRLKLAEAVAKMDDDGIMLKLFDNVHDELKVKTKLLEHEKEKVMGLEREVLDLQSEFEFDRIDYLDTMRKQDKQIKLLEALLERVQPCIRRDSNYSNLDRVKLDCKWDESNEKWILPKLVIERTALPSTGPGTTMPSVRSSEARNNRPMGVPSNGDIGHGYNDPVDDRYRERLGRNDDFSNSYFQPKRASQLIGSPDPYHKINMREIRNSYGVSSNGNISNGTEEPMKKELRAAAVHGQLIEQEEAALRRPGKLEALPAGKKSKKKKGTLNDGY</sequence>